<gene>
    <name evidence="2" type="ORF">SMD11_2742</name>
</gene>
<keyword evidence="1" id="KW-0732">Signal</keyword>
<sequence length="111" mass="11189">MHALTRLGRAVVTAGAALVLTTGLATSAQATTGHFSYASGSGEALGFDDPDDGECYLLVSGALRAENGTHAKATFYAEPGDCESAVVGSPLPPGMARSFQGGTIPRSVQFG</sequence>
<dbReference type="RefSeq" id="WP_087926694.1">
    <property type="nucleotide sequence ID" value="NZ_CP021744.1"/>
</dbReference>
<dbReference type="KEGG" id="salj:SMD11_2742"/>
<evidence type="ECO:0000256" key="1">
    <source>
        <dbReference type="SAM" id="SignalP"/>
    </source>
</evidence>
<feature type="chain" id="PRO_5012712371" description="Secreted protein" evidence="1">
    <location>
        <begin position="31"/>
        <end position="111"/>
    </location>
</feature>
<evidence type="ECO:0008006" key="4">
    <source>
        <dbReference type="Google" id="ProtNLM"/>
    </source>
</evidence>
<evidence type="ECO:0000313" key="2">
    <source>
        <dbReference type="EMBL" id="ARZ68391.1"/>
    </source>
</evidence>
<organism evidence="2 3">
    <name type="scientific">Streptomyces albireticuli</name>
    <dbReference type="NCBI Taxonomy" id="1940"/>
    <lineage>
        <taxon>Bacteria</taxon>
        <taxon>Bacillati</taxon>
        <taxon>Actinomycetota</taxon>
        <taxon>Actinomycetes</taxon>
        <taxon>Kitasatosporales</taxon>
        <taxon>Streptomycetaceae</taxon>
        <taxon>Streptomyces</taxon>
    </lineage>
</organism>
<dbReference type="EMBL" id="CP021744">
    <property type="protein sequence ID" value="ARZ68391.1"/>
    <property type="molecule type" value="Genomic_DNA"/>
</dbReference>
<dbReference type="AlphaFoldDB" id="A0A1Z2L2E5"/>
<dbReference type="OrthoDB" id="4285926at2"/>
<reference evidence="2 3" key="1">
    <citation type="submission" date="2017-06" db="EMBL/GenBank/DDBJ databases">
        <title>Streptomyces albireticuli Genome sequencing and assembly.</title>
        <authorList>
            <person name="Wang Y."/>
            <person name="Du B."/>
            <person name="Ding Y."/>
            <person name="Liu H."/>
            <person name="Hou Q."/>
            <person name="Liu K."/>
            <person name="Yao L."/>
            <person name="Wang C."/>
        </authorList>
    </citation>
    <scope>NUCLEOTIDE SEQUENCE [LARGE SCALE GENOMIC DNA]</scope>
    <source>
        <strain evidence="2 3">MDJK11</strain>
    </source>
</reference>
<accession>A0A1Z2L2E5</accession>
<feature type="signal peptide" evidence="1">
    <location>
        <begin position="1"/>
        <end position="30"/>
    </location>
</feature>
<proteinExistence type="predicted"/>
<evidence type="ECO:0000313" key="3">
    <source>
        <dbReference type="Proteomes" id="UP000195755"/>
    </source>
</evidence>
<protein>
    <recommendedName>
        <fullName evidence="4">Secreted protein</fullName>
    </recommendedName>
</protein>
<dbReference type="Proteomes" id="UP000195755">
    <property type="component" value="Chromosome"/>
</dbReference>
<name>A0A1Z2L2E5_9ACTN</name>